<feature type="region of interest" description="Disordered" evidence="1">
    <location>
        <begin position="261"/>
        <end position="280"/>
    </location>
</feature>
<dbReference type="OrthoDB" id="3882058at2759"/>
<feature type="region of interest" description="Disordered" evidence="1">
    <location>
        <begin position="70"/>
        <end position="224"/>
    </location>
</feature>
<keyword evidence="3" id="KW-1185">Reference proteome</keyword>
<protein>
    <recommendedName>
        <fullName evidence="4">Only prolin and serin are matching in the corresponding protein</fullName>
    </recommendedName>
</protein>
<accession>A0A6A6UNQ4</accession>
<dbReference type="Proteomes" id="UP000799302">
    <property type="component" value="Unassembled WGS sequence"/>
</dbReference>
<organism evidence="2 3">
    <name type="scientific">Microthyrium microscopicum</name>
    <dbReference type="NCBI Taxonomy" id="703497"/>
    <lineage>
        <taxon>Eukaryota</taxon>
        <taxon>Fungi</taxon>
        <taxon>Dikarya</taxon>
        <taxon>Ascomycota</taxon>
        <taxon>Pezizomycotina</taxon>
        <taxon>Dothideomycetes</taxon>
        <taxon>Dothideomycetes incertae sedis</taxon>
        <taxon>Microthyriales</taxon>
        <taxon>Microthyriaceae</taxon>
        <taxon>Microthyrium</taxon>
    </lineage>
</organism>
<feature type="compositionally biased region" description="Low complexity" evidence="1">
    <location>
        <begin position="70"/>
        <end position="83"/>
    </location>
</feature>
<evidence type="ECO:0008006" key="4">
    <source>
        <dbReference type="Google" id="ProtNLM"/>
    </source>
</evidence>
<feature type="compositionally biased region" description="Polar residues" evidence="1">
    <location>
        <begin position="135"/>
        <end position="149"/>
    </location>
</feature>
<feature type="compositionally biased region" description="Basic and acidic residues" evidence="1">
    <location>
        <begin position="95"/>
        <end position="112"/>
    </location>
</feature>
<feature type="compositionally biased region" description="Low complexity" evidence="1">
    <location>
        <begin position="497"/>
        <end position="506"/>
    </location>
</feature>
<evidence type="ECO:0000313" key="3">
    <source>
        <dbReference type="Proteomes" id="UP000799302"/>
    </source>
</evidence>
<reference evidence="2" key="1">
    <citation type="journal article" date="2020" name="Stud. Mycol.">
        <title>101 Dothideomycetes genomes: a test case for predicting lifestyles and emergence of pathogens.</title>
        <authorList>
            <person name="Haridas S."/>
            <person name="Albert R."/>
            <person name="Binder M."/>
            <person name="Bloem J."/>
            <person name="Labutti K."/>
            <person name="Salamov A."/>
            <person name="Andreopoulos B."/>
            <person name="Baker S."/>
            <person name="Barry K."/>
            <person name="Bills G."/>
            <person name="Bluhm B."/>
            <person name="Cannon C."/>
            <person name="Castanera R."/>
            <person name="Culley D."/>
            <person name="Daum C."/>
            <person name="Ezra D."/>
            <person name="Gonzalez J."/>
            <person name="Henrissat B."/>
            <person name="Kuo A."/>
            <person name="Liang C."/>
            <person name="Lipzen A."/>
            <person name="Lutzoni F."/>
            <person name="Magnuson J."/>
            <person name="Mondo S."/>
            <person name="Nolan M."/>
            <person name="Ohm R."/>
            <person name="Pangilinan J."/>
            <person name="Park H.-J."/>
            <person name="Ramirez L."/>
            <person name="Alfaro M."/>
            <person name="Sun H."/>
            <person name="Tritt A."/>
            <person name="Yoshinaga Y."/>
            <person name="Zwiers L.-H."/>
            <person name="Turgeon B."/>
            <person name="Goodwin S."/>
            <person name="Spatafora J."/>
            <person name="Crous P."/>
            <person name="Grigoriev I."/>
        </authorList>
    </citation>
    <scope>NUCLEOTIDE SEQUENCE</scope>
    <source>
        <strain evidence="2">CBS 115976</strain>
    </source>
</reference>
<feature type="region of interest" description="Disordered" evidence="1">
    <location>
        <begin position="482"/>
        <end position="514"/>
    </location>
</feature>
<evidence type="ECO:0000256" key="1">
    <source>
        <dbReference type="SAM" id="MobiDB-lite"/>
    </source>
</evidence>
<name>A0A6A6UNQ4_9PEZI</name>
<dbReference type="EMBL" id="MU004231">
    <property type="protein sequence ID" value="KAF2673872.1"/>
    <property type="molecule type" value="Genomic_DNA"/>
</dbReference>
<proteinExistence type="predicted"/>
<dbReference type="AlphaFoldDB" id="A0A6A6UNQ4"/>
<evidence type="ECO:0000313" key="2">
    <source>
        <dbReference type="EMBL" id="KAF2673872.1"/>
    </source>
</evidence>
<feature type="compositionally biased region" description="Low complexity" evidence="1">
    <location>
        <begin position="210"/>
        <end position="224"/>
    </location>
</feature>
<gene>
    <name evidence="2" type="ORF">BT63DRAFT_168826</name>
</gene>
<sequence length="532" mass="58575">MSRPEPLIFAHLVAKAEGSAHEIQTTTTNQSDFLFPAPPCANNSTFYFDTSLPPTPLYSLSGSSSFNSGNSSFTQSSCSSPTTDFSTTTGAMPRLSEETSRYHDATENRTLHDAITPMSPPKPSLPSTAARPSHAGQSSSAPTSAQIDYNFSDHFHANDFIPPTDQEYSAHKRHRSGDTSSSFSSKFIPTFMRRRHRKNSSQSTNPTVDSAPTVSSRSSSFASANRQDIGVNLSTASLQRQANWAFETSPPVSPFDIATFPEGGEQEPYDRKKLNSTPLLPPKMEKPILEPAIVPSPLQSPSFAAINQPWSRVSMATSDGSRSVHEGFAPAVSKKSSVSSIQYVQKHSGLAIDALPGFMLQPTDKWSRKLGHANFDILPEPYIPDTLDLDSWQKLLQDQESAQTEYCKHQARTLEHYGPNSMTFRLTEEKWSEIKTEWTQSVCETRNSILAKGVKPIHLDISGYASVRMPTLNPYMDGKFPKLGDEDIVGPMPQSPPMQQSRNPSPTRKQSTNKLIDLTKFGSLFTKNSDIS</sequence>